<dbReference type="CDD" id="cd00495">
    <property type="entry name" value="Ribosomal_L25_TL5_CTC"/>
    <property type="match status" value="1"/>
</dbReference>
<sequence length="193" mass="20882">MSALWTAKVRSTEGKGASRRLRHTGQIPGIIYGGDKDAVSVTLDANFVKKTLMNNDIYNTILTVDVEGASKESVVIKDMQRHPARADVMHIDLQRVTDNGRVVKRVPIKFVGSAKAPGVKLGGLMTFFQKTVEVRCSAKNLPTAIEIDVSGMEAGESLRLSDLQLPKGVEVVALLHGSADYDQAVVGIGKVRR</sequence>
<proteinExistence type="inferred from homology"/>
<evidence type="ECO:0000256" key="3">
    <source>
        <dbReference type="ARBA" id="ARBA00022980"/>
    </source>
</evidence>
<evidence type="ECO:0000313" key="8">
    <source>
        <dbReference type="EMBL" id="AEG32140.1"/>
    </source>
</evidence>
<dbReference type="NCBIfam" id="TIGR00731">
    <property type="entry name" value="bL25_bact_ctc"/>
    <property type="match status" value="1"/>
</dbReference>
<dbReference type="SUPFAM" id="SSF50715">
    <property type="entry name" value="Ribosomal protein L25-like"/>
    <property type="match status" value="1"/>
</dbReference>
<dbReference type="OrthoDB" id="9806411at2"/>
<dbReference type="Gene3D" id="2.40.240.10">
    <property type="entry name" value="Ribosomal Protein L25, Chain P"/>
    <property type="match status" value="1"/>
</dbReference>
<keyword evidence="4 5" id="KW-0687">Ribonucleoprotein</keyword>
<keyword evidence="9" id="KW-1185">Reference proteome</keyword>
<dbReference type="GO" id="GO:0003735">
    <property type="term" value="F:structural constituent of ribosome"/>
    <property type="evidence" value="ECO:0007669"/>
    <property type="project" value="InterPro"/>
</dbReference>
<dbReference type="HOGENOM" id="CLU_075939_0_1_6"/>
<dbReference type="InterPro" id="IPR020930">
    <property type="entry name" value="Ribosomal_uL5_bac-type"/>
</dbReference>
<organism evidence="8 9">
    <name type="scientific">Thiomicrospira cyclica (strain DSM 14477 / JCM 11371 / ALM1)</name>
    <name type="common">Thioalkalimicrobium cyclicum</name>
    <dbReference type="NCBI Taxonomy" id="717773"/>
    <lineage>
        <taxon>Bacteria</taxon>
        <taxon>Pseudomonadati</taxon>
        <taxon>Pseudomonadota</taxon>
        <taxon>Gammaproteobacteria</taxon>
        <taxon>Thiotrichales</taxon>
        <taxon>Piscirickettsiaceae</taxon>
        <taxon>Thiomicrospira</taxon>
    </lineage>
</organism>
<dbReference type="HAMAP" id="MF_01334">
    <property type="entry name" value="Ribosomal_bL25_CTC"/>
    <property type="match status" value="1"/>
</dbReference>
<dbReference type="AlphaFoldDB" id="F6D9U1"/>
<dbReference type="STRING" id="717773.Thicy_1377"/>
<comment type="function">
    <text evidence="5">This is one of the proteins that binds to the 5S RNA in the ribosome where it forms part of the central protuberance.</text>
</comment>
<dbReference type="InterPro" id="IPR020056">
    <property type="entry name" value="Rbsml_bL25/Gln-tRNA_synth_N"/>
</dbReference>
<evidence type="ECO:0000256" key="4">
    <source>
        <dbReference type="ARBA" id="ARBA00023274"/>
    </source>
</evidence>
<keyword evidence="3 5" id="KW-0689">Ribosomal protein</keyword>
<evidence type="ECO:0000259" key="6">
    <source>
        <dbReference type="Pfam" id="PF01386"/>
    </source>
</evidence>
<evidence type="ECO:0000313" key="9">
    <source>
        <dbReference type="Proteomes" id="UP000009232"/>
    </source>
</evidence>
<name>F6D9U1_THICA</name>
<dbReference type="InterPro" id="IPR011035">
    <property type="entry name" value="Ribosomal_bL25/Gln-tRNA_synth"/>
</dbReference>
<dbReference type="InterPro" id="IPR037121">
    <property type="entry name" value="Ribosomal_bL25_C"/>
</dbReference>
<dbReference type="NCBIfam" id="NF004612">
    <property type="entry name" value="PRK05943.1"/>
    <property type="match status" value="1"/>
</dbReference>
<keyword evidence="2 5" id="KW-0694">RNA-binding</keyword>
<dbReference type="KEGG" id="tcy:Thicy_1377"/>
<dbReference type="InterPro" id="IPR029751">
    <property type="entry name" value="Ribosomal_L25_dom"/>
</dbReference>
<evidence type="ECO:0000256" key="1">
    <source>
        <dbReference type="ARBA" id="ARBA00022730"/>
    </source>
</evidence>
<dbReference type="GO" id="GO:0022625">
    <property type="term" value="C:cytosolic large ribosomal subunit"/>
    <property type="evidence" value="ECO:0007669"/>
    <property type="project" value="TreeGrafter"/>
</dbReference>
<protein>
    <recommendedName>
        <fullName evidence="5">Large ribosomal subunit protein bL25</fullName>
    </recommendedName>
    <alternativeName>
        <fullName evidence="5">General stress protein CTC</fullName>
    </alternativeName>
</protein>
<comment type="similarity">
    <text evidence="5">Belongs to the bacterial ribosomal protein bL25 family. CTC subfamily.</text>
</comment>
<feature type="domain" description="Large ribosomal subunit protein bL25 beta" evidence="7">
    <location>
        <begin position="104"/>
        <end position="188"/>
    </location>
</feature>
<dbReference type="PANTHER" id="PTHR33284:SF1">
    <property type="entry name" value="RIBOSOMAL PROTEIN L25_GLN-TRNA SYNTHETASE, ANTI-CODON-BINDING DOMAIN-CONTAINING PROTEIN"/>
    <property type="match status" value="1"/>
</dbReference>
<dbReference type="GO" id="GO:0008097">
    <property type="term" value="F:5S rRNA binding"/>
    <property type="evidence" value="ECO:0007669"/>
    <property type="project" value="InterPro"/>
</dbReference>
<dbReference type="InterPro" id="IPR020057">
    <property type="entry name" value="Ribosomal_bL25_b-dom"/>
</dbReference>
<dbReference type="eggNOG" id="COG1825">
    <property type="taxonomic scope" value="Bacteria"/>
</dbReference>
<dbReference type="Pfam" id="PF14693">
    <property type="entry name" value="Ribosomal_TL5_C"/>
    <property type="match status" value="1"/>
</dbReference>
<dbReference type="PANTHER" id="PTHR33284">
    <property type="entry name" value="RIBOSOMAL PROTEIN L25/GLN-TRNA SYNTHETASE, ANTI-CODON-BINDING DOMAIN-CONTAINING PROTEIN"/>
    <property type="match status" value="1"/>
</dbReference>
<evidence type="ECO:0000259" key="7">
    <source>
        <dbReference type="Pfam" id="PF14693"/>
    </source>
</evidence>
<evidence type="ECO:0000256" key="2">
    <source>
        <dbReference type="ARBA" id="ARBA00022884"/>
    </source>
</evidence>
<dbReference type="NCBIfam" id="NF004130">
    <property type="entry name" value="PRK05618.1-5"/>
    <property type="match status" value="1"/>
</dbReference>
<dbReference type="Proteomes" id="UP000009232">
    <property type="component" value="Chromosome"/>
</dbReference>
<dbReference type="GO" id="GO:0006412">
    <property type="term" value="P:translation"/>
    <property type="evidence" value="ECO:0007669"/>
    <property type="project" value="UniProtKB-UniRule"/>
</dbReference>
<dbReference type="RefSeq" id="WP_013835915.1">
    <property type="nucleotide sequence ID" value="NC_015581.1"/>
</dbReference>
<evidence type="ECO:0000256" key="5">
    <source>
        <dbReference type="HAMAP-Rule" id="MF_01334"/>
    </source>
</evidence>
<gene>
    <name evidence="5" type="primary">rplY</name>
    <name evidence="5" type="synonym">ctc</name>
    <name evidence="8" type="ordered locus">Thicy_1377</name>
</gene>
<comment type="subunit">
    <text evidence="5">Part of the 50S ribosomal subunit; part of the 5S rRNA/L5/L18/L25 subcomplex. Contacts the 5S rRNA. Binds to the 5S rRNA independently of L5 and L18.</text>
</comment>
<keyword evidence="1 5" id="KW-0699">rRNA-binding</keyword>
<dbReference type="InterPro" id="IPR001021">
    <property type="entry name" value="Ribosomal_bL25_long"/>
</dbReference>
<feature type="domain" description="Large ribosomal subunit protein bL25 L25" evidence="6">
    <location>
        <begin position="7"/>
        <end position="93"/>
    </location>
</feature>
<accession>F6D9U1</accession>
<dbReference type="EMBL" id="CP002776">
    <property type="protein sequence ID" value="AEG32140.1"/>
    <property type="molecule type" value="Genomic_DNA"/>
</dbReference>
<reference evidence="8 9" key="1">
    <citation type="submission" date="2011-05" db="EMBL/GenBank/DDBJ databases">
        <title>Complete sequence of Thioalkalimicrobium cyclicum ALM1.</title>
        <authorList>
            <consortium name="US DOE Joint Genome Institute"/>
            <person name="Lucas S."/>
            <person name="Han J."/>
            <person name="Lapidus A."/>
            <person name="Cheng J.-F."/>
            <person name="Goodwin L."/>
            <person name="Pitluck S."/>
            <person name="Peters L."/>
            <person name="Mikhailova N."/>
            <person name="Davenport K."/>
            <person name="Han C."/>
            <person name="Tapia R."/>
            <person name="Land M."/>
            <person name="Hauser L."/>
            <person name="Kyrpides N."/>
            <person name="Ivanova N."/>
            <person name="Pagani I."/>
            <person name="Kappler U."/>
            <person name="Woyke T."/>
        </authorList>
    </citation>
    <scope>NUCLEOTIDE SEQUENCE [LARGE SCALE GENOMIC DNA]</scope>
    <source>
        <strain evidence="9">DSM 14477 / JCM 11371 / ALM1</strain>
    </source>
</reference>
<dbReference type="Gene3D" id="2.170.120.20">
    <property type="entry name" value="Ribosomal protein L25, beta domain"/>
    <property type="match status" value="1"/>
</dbReference>
<dbReference type="Pfam" id="PF01386">
    <property type="entry name" value="Ribosomal_L25p"/>
    <property type="match status" value="1"/>
</dbReference>